<accession>A0A6L4WTY2</accession>
<evidence type="ECO:0000313" key="1">
    <source>
        <dbReference type="EMBL" id="KAB7889536.1"/>
    </source>
</evidence>
<dbReference type="AlphaFoldDB" id="A0A6L4WTY2"/>
<name>A0A6L4WTY2_9BACT</name>
<proteinExistence type="predicted"/>
<sequence length="104" mass="12603">MKKSLYKLEQISQSLNSHEVYYKFNKDLDASDKYRKGRINAAKWLNELIYYFIQKESMFLVEFKEQIQEQRKKLSDLEDGDFKQALFDEFNIIEDMISDRNNSK</sequence>
<comment type="caution">
    <text evidence="1">The sequence shown here is derived from an EMBL/GenBank/DDBJ whole genome shotgun (WGS) entry which is preliminary data.</text>
</comment>
<organism evidence="1 2">
    <name type="scientific">Poseidonibacter ostreae</name>
    <dbReference type="NCBI Taxonomy" id="2654171"/>
    <lineage>
        <taxon>Bacteria</taxon>
        <taxon>Pseudomonadati</taxon>
        <taxon>Campylobacterota</taxon>
        <taxon>Epsilonproteobacteria</taxon>
        <taxon>Campylobacterales</taxon>
        <taxon>Arcobacteraceae</taxon>
        <taxon>Poseidonibacter</taxon>
    </lineage>
</organism>
<protein>
    <submittedName>
        <fullName evidence="1">Uncharacterized protein</fullName>
    </submittedName>
</protein>
<reference evidence="1 2" key="1">
    <citation type="submission" date="2019-10" db="EMBL/GenBank/DDBJ databases">
        <title>Poseidonibacter ostreae sp. nov., isolated from the gut of the Ostrea denselamellosa.</title>
        <authorList>
            <person name="Choi A."/>
        </authorList>
    </citation>
    <scope>NUCLEOTIDE SEQUENCE [LARGE SCALE GENOMIC DNA]</scope>
    <source>
        <strain evidence="1 2">SJOD-M-33</strain>
    </source>
</reference>
<dbReference type="Proteomes" id="UP000472839">
    <property type="component" value="Unassembled WGS sequence"/>
</dbReference>
<gene>
    <name evidence="1" type="ORF">GBG19_05635</name>
</gene>
<evidence type="ECO:0000313" key="2">
    <source>
        <dbReference type="Proteomes" id="UP000472839"/>
    </source>
</evidence>
<dbReference type="RefSeq" id="WP_193315834.1">
    <property type="nucleotide sequence ID" value="NZ_WFKK01000012.1"/>
</dbReference>
<dbReference type="EMBL" id="WFKK01000012">
    <property type="protein sequence ID" value="KAB7889536.1"/>
    <property type="molecule type" value="Genomic_DNA"/>
</dbReference>